<feature type="region of interest" description="Disordered" evidence="1">
    <location>
        <begin position="217"/>
        <end position="241"/>
    </location>
</feature>
<dbReference type="InterPro" id="IPR050923">
    <property type="entry name" value="Cell_Proc_Reg/RNA_Proc"/>
</dbReference>
<dbReference type="EMBL" id="JBHSWE010000001">
    <property type="protein sequence ID" value="MFC6672962.1"/>
    <property type="molecule type" value="Genomic_DNA"/>
</dbReference>
<dbReference type="Gene3D" id="2.60.200.20">
    <property type="match status" value="2"/>
</dbReference>
<dbReference type="InterPro" id="IPR008984">
    <property type="entry name" value="SMAD_FHA_dom_sf"/>
</dbReference>
<dbReference type="SMART" id="SM00240">
    <property type="entry name" value="FHA"/>
    <property type="match status" value="2"/>
</dbReference>
<feature type="domain" description="FHA" evidence="2">
    <location>
        <begin position="158"/>
        <end position="190"/>
    </location>
</feature>
<dbReference type="RefSeq" id="WP_379911367.1">
    <property type="nucleotide sequence ID" value="NZ_JBHSWE010000001.1"/>
</dbReference>
<dbReference type="SUPFAM" id="SSF49879">
    <property type="entry name" value="SMAD/FHA domain"/>
    <property type="match status" value="2"/>
</dbReference>
<feature type="domain" description="FHA" evidence="2">
    <location>
        <begin position="23"/>
        <end position="75"/>
    </location>
</feature>
<evidence type="ECO:0000256" key="1">
    <source>
        <dbReference type="SAM" id="MobiDB-lite"/>
    </source>
</evidence>
<organism evidence="3 4">
    <name type="scientific">Marinobacterium aestuariivivens</name>
    <dbReference type="NCBI Taxonomy" id="1698799"/>
    <lineage>
        <taxon>Bacteria</taxon>
        <taxon>Pseudomonadati</taxon>
        <taxon>Pseudomonadota</taxon>
        <taxon>Gammaproteobacteria</taxon>
        <taxon>Oceanospirillales</taxon>
        <taxon>Oceanospirillaceae</taxon>
        <taxon>Marinobacterium</taxon>
    </lineage>
</organism>
<dbReference type="PANTHER" id="PTHR23308">
    <property type="entry name" value="NUCLEAR INHIBITOR OF PROTEIN PHOSPHATASE-1"/>
    <property type="match status" value="1"/>
</dbReference>
<feature type="compositionally biased region" description="Low complexity" evidence="1">
    <location>
        <begin position="261"/>
        <end position="274"/>
    </location>
</feature>
<reference evidence="4" key="1">
    <citation type="journal article" date="2019" name="Int. J. Syst. Evol. Microbiol.">
        <title>The Global Catalogue of Microorganisms (GCM) 10K type strain sequencing project: providing services to taxonomists for standard genome sequencing and annotation.</title>
        <authorList>
            <consortium name="The Broad Institute Genomics Platform"/>
            <consortium name="The Broad Institute Genome Sequencing Center for Infectious Disease"/>
            <person name="Wu L."/>
            <person name="Ma J."/>
        </authorList>
    </citation>
    <scope>NUCLEOTIDE SEQUENCE [LARGE SCALE GENOMIC DNA]</scope>
    <source>
        <strain evidence="4">NBRC 111756</strain>
    </source>
</reference>
<accession>A0ABW2A6C7</accession>
<gene>
    <name evidence="3" type="ORF">ACFQDL_24880</name>
</gene>
<feature type="region of interest" description="Disordered" evidence="1">
    <location>
        <begin position="256"/>
        <end position="308"/>
    </location>
</feature>
<sequence>MKLILKAQSHPEIGDIPVEDSLFAIGRQEAPFNTHPNEAVAKLSRRHARIFEQDGHYFLVDSGSLNGTRLNGKALGQQAARLHQGDSINFAGQLEFRVELPPPQPSEPQPDIRLILTPCDPQAGLDRLVISRFPFLVSQNEGVFAGFPAALADEIRHLSRRHAHIFLKHGQPHIEDLGSTNGTFIGEQRLDEHALPLQSGDRLTFGSPALSYRVELPAEEPPPAPRADPVTTVAPDEADPRTTFITSASPFLDIFCQQQEPPRQATTADPAAAEQPPPPRAPVAGWRECGSFSSSCDGPSASGRSPVR</sequence>
<keyword evidence="4" id="KW-1185">Reference proteome</keyword>
<proteinExistence type="predicted"/>
<dbReference type="PROSITE" id="PS50006">
    <property type="entry name" value="FHA_DOMAIN"/>
    <property type="match status" value="2"/>
</dbReference>
<dbReference type="CDD" id="cd00060">
    <property type="entry name" value="FHA"/>
    <property type="match status" value="2"/>
</dbReference>
<dbReference type="Proteomes" id="UP001596422">
    <property type="component" value="Unassembled WGS sequence"/>
</dbReference>
<protein>
    <submittedName>
        <fullName evidence="3">FHA domain-containing protein</fullName>
    </submittedName>
</protein>
<evidence type="ECO:0000313" key="4">
    <source>
        <dbReference type="Proteomes" id="UP001596422"/>
    </source>
</evidence>
<evidence type="ECO:0000313" key="3">
    <source>
        <dbReference type="EMBL" id="MFC6672962.1"/>
    </source>
</evidence>
<dbReference type="InterPro" id="IPR000253">
    <property type="entry name" value="FHA_dom"/>
</dbReference>
<evidence type="ECO:0000259" key="2">
    <source>
        <dbReference type="PROSITE" id="PS50006"/>
    </source>
</evidence>
<dbReference type="Pfam" id="PF00498">
    <property type="entry name" value="FHA"/>
    <property type="match status" value="2"/>
</dbReference>
<name>A0ABW2A6C7_9GAMM</name>
<comment type="caution">
    <text evidence="3">The sequence shown here is derived from an EMBL/GenBank/DDBJ whole genome shotgun (WGS) entry which is preliminary data.</text>
</comment>